<dbReference type="OrthoDB" id="5395704at2759"/>
<accession>A0A1V8S7U1</accession>
<evidence type="ECO:0008006" key="4">
    <source>
        <dbReference type="Google" id="ProtNLM"/>
    </source>
</evidence>
<protein>
    <recommendedName>
        <fullName evidence="4">AA1-like domain-containing protein</fullName>
    </recommendedName>
</protein>
<keyword evidence="1" id="KW-0732">Signal</keyword>
<dbReference type="Proteomes" id="UP000192596">
    <property type="component" value="Unassembled WGS sequence"/>
</dbReference>
<feature type="chain" id="PRO_5012664032" description="AA1-like domain-containing protein" evidence="1">
    <location>
        <begin position="27"/>
        <end position="175"/>
    </location>
</feature>
<name>A0A1V8S7U1_9PEZI</name>
<dbReference type="InParanoid" id="A0A1V8S7U1"/>
<gene>
    <name evidence="2" type="ORF">B0A48_18762</name>
</gene>
<proteinExistence type="predicted"/>
<keyword evidence="3" id="KW-1185">Reference proteome</keyword>
<feature type="signal peptide" evidence="1">
    <location>
        <begin position="1"/>
        <end position="26"/>
    </location>
</feature>
<sequence>MSQMYRTIAAGTLTSLALPLLPTTAAFQGSPYELSALVVERVRVRNTTISFTIHDPEPLACQTVLCTATWAYGSKAWPTDGYSLCDGSVIGWNMAHFESWNKFSIGIEHVFKDPGMGPPPYDSVVTYGTASFDQKLIGCIDTPWSEVCRQTPNSVVFAPITRSSAKRRLRGISAK</sequence>
<organism evidence="2 3">
    <name type="scientific">Cryoendolithus antarcticus</name>
    <dbReference type="NCBI Taxonomy" id="1507870"/>
    <lineage>
        <taxon>Eukaryota</taxon>
        <taxon>Fungi</taxon>
        <taxon>Dikarya</taxon>
        <taxon>Ascomycota</taxon>
        <taxon>Pezizomycotina</taxon>
        <taxon>Dothideomycetes</taxon>
        <taxon>Dothideomycetidae</taxon>
        <taxon>Cladosporiales</taxon>
        <taxon>Cladosporiaceae</taxon>
        <taxon>Cryoendolithus</taxon>
    </lineage>
</organism>
<comment type="caution">
    <text evidence="2">The sequence shown here is derived from an EMBL/GenBank/DDBJ whole genome shotgun (WGS) entry which is preliminary data.</text>
</comment>
<reference evidence="3" key="1">
    <citation type="submission" date="2017-03" db="EMBL/GenBank/DDBJ databases">
        <title>Genomes of endolithic fungi from Antarctica.</title>
        <authorList>
            <person name="Coleine C."/>
            <person name="Masonjones S."/>
            <person name="Stajich J.E."/>
        </authorList>
    </citation>
    <scope>NUCLEOTIDE SEQUENCE [LARGE SCALE GENOMIC DNA]</scope>
    <source>
        <strain evidence="3">CCFEE 5527</strain>
    </source>
</reference>
<dbReference type="EMBL" id="NAJO01000129">
    <property type="protein sequence ID" value="OQN95206.1"/>
    <property type="molecule type" value="Genomic_DNA"/>
</dbReference>
<evidence type="ECO:0000313" key="3">
    <source>
        <dbReference type="Proteomes" id="UP000192596"/>
    </source>
</evidence>
<evidence type="ECO:0000256" key="1">
    <source>
        <dbReference type="SAM" id="SignalP"/>
    </source>
</evidence>
<evidence type="ECO:0000313" key="2">
    <source>
        <dbReference type="EMBL" id="OQN95206.1"/>
    </source>
</evidence>
<dbReference type="AlphaFoldDB" id="A0A1V8S7U1"/>